<dbReference type="Gene3D" id="3.40.1110.10">
    <property type="entry name" value="Calcium-transporting ATPase, cytoplasmic domain N"/>
    <property type="match status" value="1"/>
</dbReference>
<dbReference type="NCBIfam" id="TIGR01494">
    <property type="entry name" value="ATPase_P-type"/>
    <property type="match status" value="1"/>
</dbReference>
<dbReference type="PANTHER" id="PTHR48085">
    <property type="entry name" value="CADMIUM/ZINC-TRANSPORTING ATPASE HMA2-RELATED"/>
    <property type="match status" value="1"/>
</dbReference>
<feature type="transmembrane region" description="Helical" evidence="13">
    <location>
        <begin position="756"/>
        <end position="775"/>
    </location>
</feature>
<dbReference type="InterPro" id="IPR018303">
    <property type="entry name" value="ATPase_P-typ_P_site"/>
</dbReference>
<dbReference type="Gene3D" id="3.40.50.1000">
    <property type="entry name" value="HAD superfamily/HAD-like"/>
    <property type="match status" value="1"/>
</dbReference>
<evidence type="ECO:0000313" key="16">
    <source>
        <dbReference type="EMBL" id="CAA0082850.1"/>
    </source>
</evidence>
<dbReference type="GO" id="GO:0005886">
    <property type="term" value="C:plasma membrane"/>
    <property type="evidence" value="ECO:0007669"/>
    <property type="project" value="UniProtKB-SubCell"/>
</dbReference>
<reference evidence="16 17" key="1">
    <citation type="submission" date="2019-11" db="EMBL/GenBank/DDBJ databases">
        <authorList>
            <person name="Holert J."/>
        </authorList>
    </citation>
    <scope>NUCLEOTIDE SEQUENCE [LARGE SCALE GENOMIC DNA]</scope>
    <source>
        <strain evidence="16">BC5_2</strain>
    </source>
</reference>
<dbReference type="AlphaFoldDB" id="A0A5S9MWX4"/>
<evidence type="ECO:0000256" key="14">
    <source>
        <dbReference type="SAM" id="MobiDB-lite"/>
    </source>
</evidence>
<dbReference type="InterPro" id="IPR036163">
    <property type="entry name" value="HMA_dom_sf"/>
</dbReference>
<dbReference type="InterPro" id="IPR027256">
    <property type="entry name" value="P-typ_ATPase_IB"/>
</dbReference>
<evidence type="ECO:0000256" key="9">
    <source>
        <dbReference type="ARBA" id="ARBA00022989"/>
    </source>
</evidence>
<comment type="similarity">
    <text evidence="2 13">Belongs to the cation transport ATPase (P-type) (TC 3.A.3) family. Type IB subfamily.</text>
</comment>
<evidence type="ECO:0000313" key="17">
    <source>
        <dbReference type="Proteomes" id="UP000434580"/>
    </source>
</evidence>
<accession>A0A5S9MWX4</accession>
<evidence type="ECO:0000256" key="11">
    <source>
        <dbReference type="ARBA" id="ARBA00039097"/>
    </source>
</evidence>
<dbReference type="InterPro" id="IPR044492">
    <property type="entry name" value="P_typ_ATPase_HD_dom"/>
</dbReference>
<keyword evidence="7 13" id="KW-0067">ATP-binding</keyword>
<dbReference type="SUPFAM" id="SSF56784">
    <property type="entry name" value="HAD-like"/>
    <property type="match status" value="1"/>
</dbReference>
<dbReference type="FunFam" id="2.70.150.10:FF:000020">
    <property type="entry name" value="Copper-exporting P-type ATPase A"/>
    <property type="match status" value="1"/>
</dbReference>
<sequence length="803" mass="85724">MEKTALSLELLTDLHQNDACIDHFLNRLKSTKGLDDAHLLHREGGVYVCLHFDPNLIPLSRIQRLATEIGIEFSSRFRHDRLPVNDLNSADAANTLAEQLGDLPGVLHADVSYAAGFATFAYDSELISLEAIRQRIDKRLVGSHHRQSQAHPHTHPNSHTQSPSSQDHAHDHGHGHTPEFLPEWIQQRWSMVLVTLAGVSLLFGAVGSFGGWYGPDIVWGFYLLAYVFGGYDVASHAIPGLFRGRFDTDILMLAAAAGAAVLDQWGEGAFLLFLFSIGHAGEHYALDKARHAVSALTQLMPEQATKAVGDDWVAVALDQLAAGDTVRVLAGDRMPVDGAVIDGSSHLDQSAITGESKSVRKSVGDDVFAGTMNQDGVLIVTVTRLAGESTLGRVMKLVAEAQSQQSSTQQMTQKFTAWFVPTVLVAVVLLTAIPPLFGWMTLDQSFYRSMLLLVAASPCALAIGTPAAMLSGIAQAARNGVLIKGGVHLENLGRLRAVAFDKTGTLTQGQFQLISVQGVDGLTENAVLEAAAALEAQSTHPISKALIQAAELRQLQWPAAEDVQNHAGSGLSGKVDGIDVRLGKPSNFALTVTQQAQVSTLEKQGYTLVMVERDQTLVGWLAFGDQVREDASSALAKLADCGIRHRLMLTGDNAEVAARVGESLGLTDVRANLLPADKLQAINDLNSQYHRVAMVGDGVNDAPALAQANVGIAMGGAGSDVALETADVVLMADDLSKIPFAVKLGQLTRKIVQQNLAIALSVIGLLIATSVLGVVDLSVTVILHEGSTLVVVMNALRLLAFRD</sequence>
<dbReference type="Pfam" id="PF00122">
    <property type="entry name" value="E1-E2_ATPase"/>
    <property type="match status" value="1"/>
</dbReference>
<dbReference type="GO" id="GO:0005524">
    <property type="term" value="F:ATP binding"/>
    <property type="evidence" value="ECO:0007669"/>
    <property type="project" value="UniProtKB-UniRule"/>
</dbReference>
<dbReference type="PROSITE" id="PS01229">
    <property type="entry name" value="COF_2"/>
    <property type="match status" value="1"/>
</dbReference>
<feature type="transmembrane region" description="Helical" evidence="13">
    <location>
        <begin position="415"/>
        <end position="437"/>
    </location>
</feature>
<dbReference type="InterPro" id="IPR036412">
    <property type="entry name" value="HAD-like_sf"/>
</dbReference>
<dbReference type="NCBIfam" id="TIGR01512">
    <property type="entry name" value="ATPase-IB2_Cd"/>
    <property type="match status" value="1"/>
</dbReference>
<dbReference type="GO" id="GO:0046872">
    <property type="term" value="F:metal ion binding"/>
    <property type="evidence" value="ECO:0007669"/>
    <property type="project" value="UniProtKB-KW"/>
</dbReference>
<dbReference type="SFLD" id="SFLDG00002">
    <property type="entry name" value="C1.7:_P-type_atpase_like"/>
    <property type="match status" value="1"/>
</dbReference>
<dbReference type="SUPFAM" id="SSF81653">
    <property type="entry name" value="Calcium ATPase, transduction domain A"/>
    <property type="match status" value="1"/>
</dbReference>
<protein>
    <recommendedName>
        <fullName evidence="11">P-type Zn(2+) transporter</fullName>
        <ecNumber evidence="11">7.2.2.12</ecNumber>
    </recommendedName>
</protein>
<dbReference type="GO" id="GO:0060003">
    <property type="term" value="P:copper ion export"/>
    <property type="evidence" value="ECO:0007669"/>
    <property type="project" value="UniProtKB-ARBA"/>
</dbReference>
<dbReference type="GO" id="GO:0016463">
    <property type="term" value="F:P-type zinc transporter activity"/>
    <property type="evidence" value="ECO:0007669"/>
    <property type="project" value="UniProtKB-EC"/>
</dbReference>
<dbReference type="SUPFAM" id="SSF55008">
    <property type="entry name" value="HMA, heavy metal-associated domain"/>
    <property type="match status" value="1"/>
</dbReference>
<feature type="transmembrane region" description="Helical" evidence="13">
    <location>
        <begin position="781"/>
        <end position="800"/>
    </location>
</feature>
<dbReference type="PROSITE" id="PS00154">
    <property type="entry name" value="ATPASE_E1_E2"/>
    <property type="match status" value="1"/>
</dbReference>
<feature type="transmembrane region" description="Helical" evidence="13">
    <location>
        <begin position="449"/>
        <end position="474"/>
    </location>
</feature>
<keyword evidence="16" id="KW-0378">Hydrolase</keyword>
<dbReference type="InterPro" id="IPR023214">
    <property type="entry name" value="HAD_sf"/>
</dbReference>
<evidence type="ECO:0000256" key="2">
    <source>
        <dbReference type="ARBA" id="ARBA00006024"/>
    </source>
</evidence>
<dbReference type="GO" id="GO:0016887">
    <property type="term" value="F:ATP hydrolysis activity"/>
    <property type="evidence" value="ECO:0007669"/>
    <property type="project" value="InterPro"/>
</dbReference>
<keyword evidence="10 13" id="KW-0472">Membrane</keyword>
<evidence type="ECO:0000256" key="12">
    <source>
        <dbReference type="ARBA" id="ARBA00047308"/>
    </source>
</evidence>
<dbReference type="EC" id="7.2.2.12" evidence="11"/>
<dbReference type="NCBIfam" id="TIGR01525">
    <property type="entry name" value="ATPase-IB_hvy"/>
    <property type="match status" value="1"/>
</dbReference>
<dbReference type="OrthoDB" id="9814270at2"/>
<dbReference type="PANTHER" id="PTHR48085:SF5">
    <property type="entry name" value="CADMIUM_ZINC-TRANSPORTING ATPASE HMA4-RELATED"/>
    <property type="match status" value="1"/>
</dbReference>
<dbReference type="InterPro" id="IPR008250">
    <property type="entry name" value="ATPase_P-typ_transduc_dom_A_sf"/>
</dbReference>
<dbReference type="SFLD" id="SFLDS00003">
    <property type="entry name" value="Haloacid_Dehalogenase"/>
    <property type="match status" value="1"/>
</dbReference>
<dbReference type="PRINTS" id="PR00941">
    <property type="entry name" value="CDATPASE"/>
</dbReference>
<organism evidence="16 17">
    <name type="scientific">BD1-7 clade bacterium</name>
    <dbReference type="NCBI Taxonomy" id="2029982"/>
    <lineage>
        <taxon>Bacteria</taxon>
        <taxon>Pseudomonadati</taxon>
        <taxon>Pseudomonadota</taxon>
        <taxon>Gammaproteobacteria</taxon>
        <taxon>Cellvibrionales</taxon>
        <taxon>Spongiibacteraceae</taxon>
        <taxon>BD1-7 clade</taxon>
    </lineage>
</organism>
<keyword evidence="5 13" id="KW-0479">Metal-binding</keyword>
<dbReference type="Proteomes" id="UP000434580">
    <property type="component" value="Unassembled WGS sequence"/>
</dbReference>
<feature type="transmembrane region" description="Helical" evidence="13">
    <location>
        <begin position="191"/>
        <end position="213"/>
    </location>
</feature>
<gene>
    <name evidence="16" type="primary">cadA</name>
    <name evidence="16" type="ORF">DPBNPPHM_00510</name>
</gene>
<keyword evidence="8" id="KW-1278">Translocase</keyword>
<evidence type="ECO:0000256" key="1">
    <source>
        <dbReference type="ARBA" id="ARBA00004651"/>
    </source>
</evidence>
<evidence type="ECO:0000256" key="6">
    <source>
        <dbReference type="ARBA" id="ARBA00022741"/>
    </source>
</evidence>
<dbReference type="SUPFAM" id="SSF81665">
    <property type="entry name" value="Calcium ATPase, transmembrane domain M"/>
    <property type="match status" value="1"/>
</dbReference>
<feature type="transmembrane region" description="Helical" evidence="13">
    <location>
        <begin position="219"/>
        <end position="242"/>
    </location>
</feature>
<comment type="catalytic activity">
    <reaction evidence="12">
        <text>Zn(2+)(in) + ATP + H2O = Zn(2+)(out) + ADP + phosphate + H(+)</text>
        <dbReference type="Rhea" id="RHEA:20621"/>
        <dbReference type="ChEBI" id="CHEBI:15377"/>
        <dbReference type="ChEBI" id="CHEBI:15378"/>
        <dbReference type="ChEBI" id="CHEBI:29105"/>
        <dbReference type="ChEBI" id="CHEBI:30616"/>
        <dbReference type="ChEBI" id="CHEBI:43474"/>
        <dbReference type="ChEBI" id="CHEBI:456216"/>
        <dbReference type="EC" id="7.2.2.12"/>
    </reaction>
</comment>
<feature type="region of interest" description="Disordered" evidence="14">
    <location>
        <begin position="143"/>
        <end position="177"/>
    </location>
</feature>
<dbReference type="Gene3D" id="2.70.150.10">
    <property type="entry name" value="Calcium-transporting ATPase, cytoplasmic transduction domain A"/>
    <property type="match status" value="1"/>
</dbReference>
<dbReference type="InterPro" id="IPR023299">
    <property type="entry name" value="ATPase_P-typ_cyto_dom_N"/>
</dbReference>
<evidence type="ECO:0000256" key="13">
    <source>
        <dbReference type="RuleBase" id="RU362081"/>
    </source>
</evidence>
<dbReference type="InterPro" id="IPR001757">
    <property type="entry name" value="P_typ_ATPase"/>
</dbReference>
<keyword evidence="6 13" id="KW-0547">Nucleotide-binding</keyword>
<feature type="domain" description="P-type ATPase A" evidence="15">
    <location>
        <begin position="299"/>
        <end position="398"/>
    </location>
</feature>
<evidence type="ECO:0000256" key="7">
    <source>
        <dbReference type="ARBA" id="ARBA00022840"/>
    </source>
</evidence>
<evidence type="ECO:0000259" key="15">
    <source>
        <dbReference type="Pfam" id="PF00122"/>
    </source>
</evidence>
<dbReference type="Pfam" id="PF00702">
    <property type="entry name" value="Hydrolase"/>
    <property type="match status" value="1"/>
</dbReference>
<evidence type="ECO:0000256" key="10">
    <source>
        <dbReference type="ARBA" id="ARBA00023136"/>
    </source>
</evidence>
<feature type="compositionally biased region" description="Basic and acidic residues" evidence="14">
    <location>
        <begin position="167"/>
        <end position="177"/>
    </location>
</feature>
<feature type="compositionally biased region" description="Polar residues" evidence="14">
    <location>
        <begin position="157"/>
        <end position="166"/>
    </location>
</feature>
<evidence type="ECO:0000256" key="8">
    <source>
        <dbReference type="ARBA" id="ARBA00022967"/>
    </source>
</evidence>
<keyword evidence="9 13" id="KW-1133">Transmembrane helix</keyword>
<evidence type="ECO:0000256" key="5">
    <source>
        <dbReference type="ARBA" id="ARBA00022723"/>
    </source>
</evidence>
<dbReference type="PRINTS" id="PR00119">
    <property type="entry name" value="CATATPASE"/>
</dbReference>
<dbReference type="SFLD" id="SFLDF00027">
    <property type="entry name" value="p-type_atpase"/>
    <property type="match status" value="1"/>
</dbReference>
<dbReference type="InterPro" id="IPR059000">
    <property type="entry name" value="ATPase_P-type_domA"/>
</dbReference>
<evidence type="ECO:0000256" key="3">
    <source>
        <dbReference type="ARBA" id="ARBA00022475"/>
    </source>
</evidence>
<keyword evidence="4 13" id="KW-0812">Transmembrane</keyword>
<feature type="compositionally biased region" description="Basic residues" evidence="14">
    <location>
        <begin position="143"/>
        <end position="156"/>
    </location>
</feature>
<proteinExistence type="inferred from homology"/>
<dbReference type="InterPro" id="IPR051014">
    <property type="entry name" value="Cation_Transport_ATPase_IB"/>
</dbReference>
<name>A0A5S9MWX4_9GAMM</name>
<dbReference type="InterPro" id="IPR023298">
    <property type="entry name" value="ATPase_P-typ_TM_dom_sf"/>
</dbReference>
<comment type="subcellular location">
    <subcellularLocation>
        <location evidence="1">Cell membrane</location>
        <topology evidence="1">Multi-pass membrane protein</topology>
    </subcellularLocation>
</comment>
<dbReference type="EMBL" id="CACSII010000001">
    <property type="protein sequence ID" value="CAA0082850.1"/>
    <property type="molecule type" value="Genomic_DNA"/>
</dbReference>
<dbReference type="Gene3D" id="3.30.70.100">
    <property type="match status" value="2"/>
</dbReference>
<keyword evidence="3 13" id="KW-1003">Cell membrane</keyword>
<evidence type="ECO:0000256" key="4">
    <source>
        <dbReference type="ARBA" id="ARBA00022692"/>
    </source>
</evidence>